<dbReference type="VEuPathDB" id="VectorBase:LLOJ001695"/>
<name>A0A1B0CBR6_LUTLO</name>
<dbReference type="RefSeq" id="XP_055684307.1">
    <property type="nucleotide sequence ID" value="XM_055828332.1"/>
</dbReference>
<protein>
    <submittedName>
        <fullName evidence="2">Uncharacterized protein</fullName>
    </submittedName>
</protein>
<keyword evidence="3" id="KW-1185">Reference proteome</keyword>
<organism evidence="2 3">
    <name type="scientific">Lutzomyia longipalpis</name>
    <name type="common">Sand fly</name>
    <dbReference type="NCBI Taxonomy" id="7200"/>
    <lineage>
        <taxon>Eukaryota</taxon>
        <taxon>Metazoa</taxon>
        <taxon>Ecdysozoa</taxon>
        <taxon>Arthropoda</taxon>
        <taxon>Hexapoda</taxon>
        <taxon>Insecta</taxon>
        <taxon>Pterygota</taxon>
        <taxon>Neoptera</taxon>
        <taxon>Endopterygota</taxon>
        <taxon>Diptera</taxon>
        <taxon>Nematocera</taxon>
        <taxon>Psychodoidea</taxon>
        <taxon>Psychodidae</taxon>
        <taxon>Lutzomyia</taxon>
        <taxon>Lutzomyia</taxon>
    </lineage>
</organism>
<evidence type="ECO:0000313" key="2">
    <source>
        <dbReference type="EnsemblMetazoa" id="LLOJ001695-PA"/>
    </source>
</evidence>
<dbReference type="RefSeq" id="XP_055684296.1">
    <property type="nucleotide sequence ID" value="XM_055828321.1"/>
</dbReference>
<dbReference type="KEGG" id="lll:129790673"/>
<dbReference type="GeneID" id="129790673"/>
<evidence type="ECO:0000256" key="1">
    <source>
        <dbReference type="SAM" id="Phobius"/>
    </source>
</evidence>
<keyword evidence="1" id="KW-0472">Membrane</keyword>
<keyword evidence="1" id="KW-1133">Transmembrane helix</keyword>
<dbReference type="Proteomes" id="UP000092461">
    <property type="component" value="Unassembled WGS sequence"/>
</dbReference>
<dbReference type="RefSeq" id="XP_055684316.1">
    <property type="nucleotide sequence ID" value="XM_055828341.1"/>
</dbReference>
<evidence type="ECO:0000313" key="3">
    <source>
        <dbReference type="Proteomes" id="UP000092461"/>
    </source>
</evidence>
<dbReference type="AlphaFoldDB" id="A0A1B0CBR6"/>
<sequence length="145" mass="16744">MSMRATSGREAREYITKRICISFVFSIGFFTLIAGFLLGKFTTDRQYYIKRLREADVSAVKELEHTLEDLYGTARNITVYQSTLLQPNSNARLWETYIKCGCLLQKNADFDEKVSNFVENLINAHIKSFTDCLKILDELLHTIDD</sequence>
<feature type="transmembrane region" description="Helical" evidence="1">
    <location>
        <begin position="20"/>
        <end position="39"/>
    </location>
</feature>
<accession>A0A1B0CBR6</accession>
<dbReference type="VEuPathDB" id="VectorBase:LLONM1_001832"/>
<dbReference type="OrthoDB" id="5841748at2759"/>
<dbReference type="EnsemblMetazoa" id="LLOJ001695-RA">
    <property type="protein sequence ID" value="LLOJ001695-PA"/>
    <property type="gene ID" value="LLOJ001695"/>
</dbReference>
<proteinExistence type="predicted"/>
<reference evidence="2" key="1">
    <citation type="submission" date="2020-05" db="UniProtKB">
        <authorList>
            <consortium name="EnsemblMetazoa"/>
        </authorList>
    </citation>
    <scope>IDENTIFICATION</scope>
    <source>
        <strain evidence="2">Jacobina</strain>
    </source>
</reference>
<keyword evidence="1" id="KW-0812">Transmembrane</keyword>
<dbReference type="EMBL" id="AJWK01005767">
    <property type="status" value="NOT_ANNOTATED_CDS"/>
    <property type="molecule type" value="Genomic_DNA"/>
</dbReference>